<comment type="subunit">
    <text evidence="6">Interacts with GNA12, GNA13, RND1, RND2 and RND3.</text>
</comment>
<evidence type="ECO:0000256" key="6">
    <source>
        <dbReference type="ARBA" id="ARBA00062345"/>
    </source>
</evidence>
<evidence type="ECO:0000256" key="3">
    <source>
        <dbReference type="ARBA" id="ARBA00023054"/>
    </source>
</evidence>
<evidence type="ECO:0000256" key="4">
    <source>
        <dbReference type="ARBA" id="ARBA00023212"/>
    </source>
</evidence>
<organism evidence="12 13">
    <name type="scientific">Fasciola hepatica</name>
    <name type="common">Liver fluke</name>
    <dbReference type="NCBI Taxonomy" id="6192"/>
    <lineage>
        <taxon>Eukaryota</taxon>
        <taxon>Metazoa</taxon>
        <taxon>Spiralia</taxon>
        <taxon>Lophotrochozoa</taxon>
        <taxon>Platyhelminthes</taxon>
        <taxon>Trematoda</taxon>
        <taxon>Digenea</taxon>
        <taxon>Plagiorchiida</taxon>
        <taxon>Echinostomata</taxon>
        <taxon>Echinostomatoidea</taxon>
        <taxon>Fasciolidae</taxon>
        <taxon>Fasciola</taxon>
    </lineage>
</organism>
<comment type="function">
    <text evidence="5">May be involved in the reorganization of actin cytoskeleton mediated by RND1, RND2 and RND3. Promotes RHOA activation mediated by GNA12 and GNA13.</text>
</comment>
<dbReference type="PANTHER" id="PTHR23333:SF4">
    <property type="entry name" value="UBX DOMAIN-CONTAINING PROTEIN 11"/>
    <property type="match status" value="1"/>
</dbReference>
<keyword evidence="2" id="KW-0963">Cytoplasm</keyword>
<reference evidence="12" key="1">
    <citation type="submission" date="2019-03" db="EMBL/GenBank/DDBJ databases">
        <title>Improved annotation for the trematode Fasciola hepatica.</title>
        <authorList>
            <person name="Choi Y.-J."/>
            <person name="Martin J."/>
            <person name="Mitreva M."/>
        </authorList>
    </citation>
    <scope>NUCLEOTIDE SEQUENCE [LARGE SCALE GENOMIC DNA]</scope>
</reference>
<dbReference type="Pfam" id="PF08059">
    <property type="entry name" value="SEP"/>
    <property type="match status" value="1"/>
</dbReference>
<feature type="domain" description="SEP" evidence="11">
    <location>
        <begin position="212"/>
        <end position="276"/>
    </location>
</feature>
<comment type="subcellular location">
    <subcellularLocation>
        <location evidence="1">Cytoplasm</location>
        <location evidence="1">Cytoskeleton</location>
    </subcellularLocation>
</comment>
<sequence length="548" mass="61850">MSDSNKTLFRNKKGRTIKINCPSLVSIGESLFDDEFVNELLESETTRIAVNRFAMSTQHDQENAGTSDSFLSSLMRRHADVLEQLQKKDETIKQLESRIKTLELQLGIADADHSNSKSGFSQVHLLEGCCQKLQKQVLEMEEFLHDYGLVWVGTQTTSQSGTVLDRDYTNQKAKILNRIIWNIESLNQWIGAGEARITRDPSDPKKAYLKEQEPIPLTLYADGISLHEGPFRPFTQHETMQFVQDILDGFFPSELEIIYPEGVPFKLIDKRQVEFLKTFSGTEEAHMLGGNGKTSCLVEKMKLEDTKQSDQSEKQACVGIDYPTVKPHKVSSKATDQREQNLLDQLGLYPCPRLDPLTFSDLLERLPECKIGKSGQIISIREDLRQTIASAVQSVPVKQVDISDSTDNQSSEGNSDRSEFIALRIRSENGSYVYNIRMAKSDTVGQLYSCLNAVRDSIIPYRLITLGPAQQEDRGENSVSDFPNPCYRRALTELDQTLESAGLKTRTVLRMEFNRDAKFSLCPTSAMKKSMWNPLQSLATEKTDSCTQ</sequence>
<accession>A0A4E0RDL7</accession>
<evidence type="ECO:0000256" key="1">
    <source>
        <dbReference type="ARBA" id="ARBA00004245"/>
    </source>
</evidence>
<name>A0A4E0RDL7_FASHE</name>
<dbReference type="GO" id="GO:0005856">
    <property type="term" value="C:cytoskeleton"/>
    <property type="evidence" value="ECO:0007669"/>
    <property type="project" value="UniProtKB-SubCell"/>
</dbReference>
<evidence type="ECO:0000256" key="10">
    <source>
        <dbReference type="SAM" id="Coils"/>
    </source>
</evidence>
<dbReference type="PANTHER" id="PTHR23333">
    <property type="entry name" value="UBX DOMAIN CONTAINING PROTEIN"/>
    <property type="match status" value="1"/>
</dbReference>
<gene>
    <name evidence="12" type="ORF">D915_004532</name>
</gene>
<comment type="caution">
    <text evidence="12">The sequence shown here is derived from an EMBL/GenBank/DDBJ whole genome shotgun (WGS) entry which is preliminary data.</text>
</comment>
<dbReference type="FunFam" id="3.30.420.210:FF:000003">
    <property type="entry name" value="UBX domain protein 11"/>
    <property type="match status" value="1"/>
</dbReference>
<dbReference type="EMBL" id="JXXN02001459">
    <property type="protein sequence ID" value="THD24725.1"/>
    <property type="molecule type" value="Genomic_DNA"/>
</dbReference>
<proteinExistence type="predicted"/>
<evidence type="ECO:0000256" key="8">
    <source>
        <dbReference type="ARBA" id="ARBA00075811"/>
    </source>
</evidence>
<dbReference type="AlphaFoldDB" id="A0A4E0RDL7"/>
<evidence type="ECO:0000256" key="2">
    <source>
        <dbReference type="ARBA" id="ARBA00022490"/>
    </source>
</evidence>
<dbReference type="SUPFAM" id="SSF54236">
    <property type="entry name" value="Ubiquitin-like"/>
    <property type="match status" value="1"/>
</dbReference>
<evidence type="ECO:0000256" key="9">
    <source>
        <dbReference type="ARBA" id="ARBA00081109"/>
    </source>
</evidence>
<evidence type="ECO:0000259" key="11">
    <source>
        <dbReference type="PROSITE" id="PS51399"/>
    </source>
</evidence>
<dbReference type="Gene3D" id="3.30.420.210">
    <property type="entry name" value="SEP domain"/>
    <property type="match status" value="1"/>
</dbReference>
<dbReference type="SUPFAM" id="SSF102848">
    <property type="entry name" value="NSFL1 (p97 ATPase) cofactor p47, SEP domain"/>
    <property type="match status" value="1"/>
</dbReference>
<dbReference type="Proteomes" id="UP000230066">
    <property type="component" value="Unassembled WGS sequence"/>
</dbReference>
<keyword evidence="4" id="KW-0206">Cytoskeleton</keyword>
<evidence type="ECO:0000256" key="7">
    <source>
        <dbReference type="ARBA" id="ARBA00073759"/>
    </source>
</evidence>
<evidence type="ECO:0000256" key="5">
    <source>
        <dbReference type="ARBA" id="ARBA00059434"/>
    </source>
</evidence>
<dbReference type="InterPro" id="IPR012989">
    <property type="entry name" value="SEP_domain"/>
</dbReference>
<dbReference type="InterPro" id="IPR029071">
    <property type="entry name" value="Ubiquitin-like_domsf"/>
</dbReference>
<dbReference type="GO" id="GO:0043130">
    <property type="term" value="F:ubiquitin binding"/>
    <property type="evidence" value="ECO:0007669"/>
    <property type="project" value="TreeGrafter"/>
</dbReference>
<protein>
    <recommendedName>
        <fullName evidence="7">UBX domain-containing protein 11</fullName>
    </recommendedName>
    <alternativeName>
        <fullName evidence="9">Socius</fullName>
    </alternativeName>
    <alternativeName>
        <fullName evidence="8">UBX domain-containing protein 5</fullName>
    </alternativeName>
</protein>
<dbReference type="PROSITE" id="PS51399">
    <property type="entry name" value="SEP"/>
    <property type="match status" value="1"/>
</dbReference>
<dbReference type="GO" id="GO:0043161">
    <property type="term" value="P:proteasome-mediated ubiquitin-dependent protein catabolic process"/>
    <property type="evidence" value="ECO:0007669"/>
    <property type="project" value="TreeGrafter"/>
</dbReference>
<dbReference type="InterPro" id="IPR036241">
    <property type="entry name" value="NSFL1C_SEP_dom_sf"/>
</dbReference>
<evidence type="ECO:0000313" key="12">
    <source>
        <dbReference type="EMBL" id="THD24725.1"/>
    </source>
</evidence>
<evidence type="ECO:0000313" key="13">
    <source>
        <dbReference type="Proteomes" id="UP000230066"/>
    </source>
</evidence>
<keyword evidence="3 10" id="KW-0175">Coiled coil</keyword>
<keyword evidence="13" id="KW-1185">Reference proteome</keyword>
<feature type="coiled-coil region" evidence="10">
    <location>
        <begin position="78"/>
        <end position="112"/>
    </location>
</feature>